<keyword evidence="3" id="KW-1185">Reference proteome</keyword>
<feature type="region of interest" description="Disordered" evidence="1">
    <location>
        <begin position="1"/>
        <end position="51"/>
    </location>
</feature>
<dbReference type="EMBL" id="LIAE01008577">
    <property type="protein sequence ID" value="PAV73531.1"/>
    <property type="molecule type" value="Genomic_DNA"/>
</dbReference>
<reference evidence="2 3" key="1">
    <citation type="journal article" date="2017" name="Curr. Biol.">
        <title>Genome architecture and evolution of a unichromosomal asexual nematode.</title>
        <authorList>
            <person name="Fradin H."/>
            <person name="Zegar C."/>
            <person name="Gutwein M."/>
            <person name="Lucas J."/>
            <person name="Kovtun M."/>
            <person name="Corcoran D."/>
            <person name="Baugh L.R."/>
            <person name="Kiontke K."/>
            <person name="Gunsalus K."/>
            <person name="Fitch D.H."/>
            <person name="Piano F."/>
        </authorList>
    </citation>
    <scope>NUCLEOTIDE SEQUENCE [LARGE SCALE GENOMIC DNA]</scope>
    <source>
        <strain evidence="2">PF1309</strain>
    </source>
</reference>
<comment type="caution">
    <text evidence="2">The sequence shown here is derived from an EMBL/GenBank/DDBJ whole genome shotgun (WGS) entry which is preliminary data.</text>
</comment>
<gene>
    <name evidence="2" type="ORF">WR25_04744</name>
</gene>
<dbReference type="Proteomes" id="UP000218231">
    <property type="component" value="Unassembled WGS sequence"/>
</dbReference>
<name>A0A2A2KHW0_9BILA</name>
<evidence type="ECO:0000313" key="2">
    <source>
        <dbReference type="EMBL" id="PAV73531.1"/>
    </source>
</evidence>
<organism evidence="2 3">
    <name type="scientific">Diploscapter pachys</name>
    <dbReference type="NCBI Taxonomy" id="2018661"/>
    <lineage>
        <taxon>Eukaryota</taxon>
        <taxon>Metazoa</taxon>
        <taxon>Ecdysozoa</taxon>
        <taxon>Nematoda</taxon>
        <taxon>Chromadorea</taxon>
        <taxon>Rhabditida</taxon>
        <taxon>Rhabditina</taxon>
        <taxon>Rhabditomorpha</taxon>
        <taxon>Rhabditoidea</taxon>
        <taxon>Rhabditidae</taxon>
        <taxon>Diploscapter</taxon>
    </lineage>
</organism>
<dbReference type="AlphaFoldDB" id="A0A2A2KHW0"/>
<accession>A0A2A2KHW0</accession>
<evidence type="ECO:0000313" key="3">
    <source>
        <dbReference type="Proteomes" id="UP000218231"/>
    </source>
</evidence>
<protein>
    <submittedName>
        <fullName evidence="2">Uncharacterized protein</fullName>
    </submittedName>
</protein>
<evidence type="ECO:0000256" key="1">
    <source>
        <dbReference type="SAM" id="MobiDB-lite"/>
    </source>
</evidence>
<sequence>MPQQSLRRGGMGGQRDLDHRTQLQQPPRRPAGEGDMADRAIGSNRSGAANRAAGFCDPVSRSTQAFNGVRACAAAGRMQQAIAKLSTIIAMRRH</sequence>
<proteinExistence type="predicted"/>